<proteinExistence type="predicted"/>
<reference evidence="2 3" key="1">
    <citation type="journal article" date="2023" name="Plants (Basel)">
        <title>Bridging the Gap: Combining Genomics and Transcriptomics Approaches to Understand Stylosanthes scabra, an Orphan Legume from the Brazilian Caatinga.</title>
        <authorList>
            <person name="Ferreira-Neto J.R.C."/>
            <person name="da Silva M.D."/>
            <person name="Binneck E."/>
            <person name="de Melo N.F."/>
            <person name="da Silva R.H."/>
            <person name="de Melo A.L.T.M."/>
            <person name="Pandolfi V."/>
            <person name="Bustamante F.O."/>
            <person name="Brasileiro-Vidal A.C."/>
            <person name="Benko-Iseppon A.M."/>
        </authorList>
    </citation>
    <scope>NUCLEOTIDE SEQUENCE [LARGE SCALE GENOMIC DNA]</scope>
    <source>
        <tissue evidence="2">Leaves</tissue>
    </source>
</reference>
<dbReference type="InterPro" id="IPR001810">
    <property type="entry name" value="F-box_dom"/>
</dbReference>
<organism evidence="2 3">
    <name type="scientific">Stylosanthes scabra</name>
    <dbReference type="NCBI Taxonomy" id="79078"/>
    <lineage>
        <taxon>Eukaryota</taxon>
        <taxon>Viridiplantae</taxon>
        <taxon>Streptophyta</taxon>
        <taxon>Embryophyta</taxon>
        <taxon>Tracheophyta</taxon>
        <taxon>Spermatophyta</taxon>
        <taxon>Magnoliopsida</taxon>
        <taxon>eudicotyledons</taxon>
        <taxon>Gunneridae</taxon>
        <taxon>Pentapetalae</taxon>
        <taxon>rosids</taxon>
        <taxon>fabids</taxon>
        <taxon>Fabales</taxon>
        <taxon>Fabaceae</taxon>
        <taxon>Papilionoideae</taxon>
        <taxon>50 kb inversion clade</taxon>
        <taxon>dalbergioids sensu lato</taxon>
        <taxon>Dalbergieae</taxon>
        <taxon>Pterocarpus clade</taxon>
        <taxon>Stylosanthes</taxon>
    </lineage>
</organism>
<evidence type="ECO:0000313" key="3">
    <source>
        <dbReference type="Proteomes" id="UP001341840"/>
    </source>
</evidence>
<dbReference type="EMBL" id="JASCZI010090665">
    <property type="protein sequence ID" value="MED6144477.1"/>
    <property type="molecule type" value="Genomic_DNA"/>
</dbReference>
<sequence>MSELISSSAEAIEGNDYLLTQILIRLPLKDVITFKRVSKRWRSLIFTPYFRRCHLTLKSRVSESGTWKQCGSSFSASLDMDFAHGTYFNFSVYWICNESKTALRFDLNKECIKDDLPLLPSLKPAESHYRRLYVLAPACGYMNLVGHADYEYCVRVFRLEKEQDNSLRWVLKHCVDLQFTLLPTERSLNIASKAYNIIHLIEDGEDEMALLLDVRGKVIALRLKDKTRHHVFDLPHHYLFNLPKDRINFASFYPPVVKGWYSAFEYIESLASVFSIHRS</sequence>
<dbReference type="SUPFAM" id="SSF81383">
    <property type="entry name" value="F-box domain"/>
    <property type="match status" value="1"/>
</dbReference>
<keyword evidence="3" id="KW-1185">Reference proteome</keyword>
<dbReference type="Pfam" id="PF00646">
    <property type="entry name" value="F-box"/>
    <property type="match status" value="1"/>
</dbReference>
<dbReference type="Proteomes" id="UP001341840">
    <property type="component" value="Unassembled WGS sequence"/>
</dbReference>
<gene>
    <name evidence="2" type="ORF">PIB30_015902</name>
</gene>
<accession>A0ABU6T713</accession>
<evidence type="ECO:0000259" key="1">
    <source>
        <dbReference type="Pfam" id="PF00646"/>
    </source>
</evidence>
<dbReference type="PANTHER" id="PTHR31672:SF13">
    <property type="entry name" value="F-BOX PROTEIN CPR30-LIKE"/>
    <property type="match status" value="1"/>
</dbReference>
<dbReference type="Gene3D" id="1.20.1280.50">
    <property type="match status" value="1"/>
</dbReference>
<name>A0ABU6T713_9FABA</name>
<dbReference type="InterPro" id="IPR036047">
    <property type="entry name" value="F-box-like_dom_sf"/>
</dbReference>
<dbReference type="PANTHER" id="PTHR31672">
    <property type="entry name" value="BNACNNG10540D PROTEIN"/>
    <property type="match status" value="1"/>
</dbReference>
<feature type="domain" description="F-box" evidence="1">
    <location>
        <begin position="17"/>
        <end position="51"/>
    </location>
</feature>
<dbReference type="InterPro" id="IPR050796">
    <property type="entry name" value="SCF_F-box_component"/>
</dbReference>
<evidence type="ECO:0000313" key="2">
    <source>
        <dbReference type="EMBL" id="MED6144477.1"/>
    </source>
</evidence>
<protein>
    <recommendedName>
        <fullName evidence="1">F-box domain-containing protein</fullName>
    </recommendedName>
</protein>
<comment type="caution">
    <text evidence="2">The sequence shown here is derived from an EMBL/GenBank/DDBJ whole genome shotgun (WGS) entry which is preliminary data.</text>
</comment>